<proteinExistence type="predicted"/>
<gene>
    <name evidence="2" type="ORF">R3W88_033230</name>
</gene>
<feature type="region of interest" description="Disordered" evidence="1">
    <location>
        <begin position="61"/>
        <end position="82"/>
    </location>
</feature>
<accession>A0AAV9K1S7</accession>
<evidence type="ECO:0000313" key="2">
    <source>
        <dbReference type="EMBL" id="KAK4707215.1"/>
    </source>
</evidence>
<dbReference type="Proteomes" id="UP001311915">
    <property type="component" value="Unassembled WGS sequence"/>
</dbReference>
<dbReference type="EMBL" id="JAWPEI010000023">
    <property type="protein sequence ID" value="KAK4707215.1"/>
    <property type="molecule type" value="Genomic_DNA"/>
</dbReference>
<organism evidence="2 3">
    <name type="scientific">Solanum pinnatisectum</name>
    <name type="common">tansyleaf nightshade</name>
    <dbReference type="NCBI Taxonomy" id="50273"/>
    <lineage>
        <taxon>Eukaryota</taxon>
        <taxon>Viridiplantae</taxon>
        <taxon>Streptophyta</taxon>
        <taxon>Embryophyta</taxon>
        <taxon>Tracheophyta</taxon>
        <taxon>Spermatophyta</taxon>
        <taxon>Magnoliopsida</taxon>
        <taxon>eudicotyledons</taxon>
        <taxon>Gunneridae</taxon>
        <taxon>Pentapetalae</taxon>
        <taxon>asterids</taxon>
        <taxon>lamiids</taxon>
        <taxon>Solanales</taxon>
        <taxon>Solanaceae</taxon>
        <taxon>Solanoideae</taxon>
        <taxon>Solaneae</taxon>
        <taxon>Solanum</taxon>
    </lineage>
</organism>
<comment type="caution">
    <text evidence="2">The sequence shown here is derived from an EMBL/GenBank/DDBJ whole genome shotgun (WGS) entry which is preliminary data.</text>
</comment>
<evidence type="ECO:0000256" key="1">
    <source>
        <dbReference type="SAM" id="MobiDB-lite"/>
    </source>
</evidence>
<evidence type="ECO:0000313" key="3">
    <source>
        <dbReference type="Proteomes" id="UP001311915"/>
    </source>
</evidence>
<reference evidence="2 3" key="1">
    <citation type="submission" date="2023-10" db="EMBL/GenBank/DDBJ databases">
        <title>Genome-Wide Identification Analysis in wild type Solanum Pinnatisectum Reveals Some Genes Defensing Phytophthora Infestans.</title>
        <authorList>
            <person name="Sun C."/>
        </authorList>
    </citation>
    <scope>NUCLEOTIDE SEQUENCE [LARGE SCALE GENOMIC DNA]</scope>
    <source>
        <strain evidence="2">LQN</strain>
        <tissue evidence="2">Leaf</tissue>
    </source>
</reference>
<name>A0AAV9K1S7_9SOLN</name>
<dbReference type="AlphaFoldDB" id="A0AAV9K1S7"/>
<keyword evidence="3" id="KW-1185">Reference proteome</keyword>
<protein>
    <submittedName>
        <fullName evidence="2">Uncharacterized protein</fullName>
    </submittedName>
</protein>
<sequence length="169" mass="18741">MTARCCYYGIYAELKMSKTPTNPGRMFWGLQKYSSGNGCEFFRWAYANDSTYQEQFNIKNPSMSLGQGRQPRHRRQGRQERQGSNTNIDIRVVVGLTPDVEEVAALTPLDKAFVGLPQIDEVVAGLTPLDETFVGLPASVEAIATLGPAFTLDWLPIAVFVKSEVTAFV</sequence>